<evidence type="ECO:0000313" key="7">
    <source>
        <dbReference type="Proteomes" id="UP000323632"/>
    </source>
</evidence>
<dbReference type="Pfam" id="PF00781">
    <property type="entry name" value="DAGK_cat"/>
    <property type="match status" value="1"/>
</dbReference>
<sequence length="292" mass="32509">MSNVTSKRKILFAINKAAGNNTMDCPALIPSFFEDKKEIQYLLFDLPADNLKEALKESIASFEPDIVVAVGGDGTIKLVAEVVMQTSIAIGVIPAGSANGMAKELKIPLEPLEALELIVKGIAKPIHLTRVNNKLCIHLSDIGFNASLVKRFQNMEHRGMWGYVKAAWSELWHHSKMQASFVLNNQKIKRDAVMIVVANATSYGTGITVNPVGKLDDRLFEIIIIRKISLAEILKMRFSTGVFHPEKTEVFQTNHVTIHSRKKVHFQVDGEYYGKVNELIAEVIPDAIKIIY</sequence>
<keyword evidence="3 6" id="KW-0418">Kinase</keyword>
<dbReference type="Gene3D" id="3.40.50.10330">
    <property type="entry name" value="Probable inorganic polyphosphate/atp-NAD kinase, domain 1"/>
    <property type="match status" value="1"/>
</dbReference>
<dbReference type="SUPFAM" id="SSF111331">
    <property type="entry name" value="NAD kinase/diacylglycerol kinase-like"/>
    <property type="match status" value="1"/>
</dbReference>
<feature type="domain" description="DAGKc" evidence="5">
    <location>
        <begin position="5"/>
        <end position="135"/>
    </location>
</feature>
<evidence type="ECO:0000256" key="1">
    <source>
        <dbReference type="ARBA" id="ARBA00022679"/>
    </source>
</evidence>
<name>A0A5M6CDY8_9BACT</name>
<dbReference type="AlphaFoldDB" id="A0A5M6CDY8"/>
<dbReference type="Pfam" id="PF19279">
    <property type="entry name" value="YegS_C"/>
    <property type="match status" value="1"/>
</dbReference>
<dbReference type="PANTHER" id="PTHR12358:SF106">
    <property type="entry name" value="LIPID KINASE YEGS"/>
    <property type="match status" value="1"/>
</dbReference>
<accession>A0A5M6CDY8</accession>
<dbReference type="InterPro" id="IPR016064">
    <property type="entry name" value="NAD/diacylglycerol_kinase_sf"/>
</dbReference>
<gene>
    <name evidence="6" type="ORF">F0919_12380</name>
</gene>
<protein>
    <submittedName>
        <fullName evidence="6">Diacylglycerol kinase family lipid kinase</fullName>
    </submittedName>
</protein>
<dbReference type="RefSeq" id="WP_150033083.1">
    <property type="nucleotide sequence ID" value="NZ_VWSH01000003.1"/>
</dbReference>
<dbReference type="InterPro" id="IPR045540">
    <property type="entry name" value="YegS/DAGK_C"/>
</dbReference>
<dbReference type="PROSITE" id="PS50146">
    <property type="entry name" value="DAGK"/>
    <property type="match status" value="1"/>
</dbReference>
<dbReference type="InterPro" id="IPR001206">
    <property type="entry name" value="Diacylglycerol_kinase_cat_dom"/>
</dbReference>
<evidence type="ECO:0000256" key="3">
    <source>
        <dbReference type="ARBA" id="ARBA00022777"/>
    </source>
</evidence>
<dbReference type="Proteomes" id="UP000323632">
    <property type="component" value="Unassembled WGS sequence"/>
</dbReference>
<dbReference type="SMART" id="SM00046">
    <property type="entry name" value="DAGKc"/>
    <property type="match status" value="1"/>
</dbReference>
<evidence type="ECO:0000256" key="4">
    <source>
        <dbReference type="ARBA" id="ARBA00022840"/>
    </source>
</evidence>
<dbReference type="EMBL" id="VWSH01000003">
    <property type="protein sequence ID" value="KAA5533336.1"/>
    <property type="molecule type" value="Genomic_DNA"/>
</dbReference>
<organism evidence="6 7">
    <name type="scientific">Taibaiella lutea</name>
    <dbReference type="NCBI Taxonomy" id="2608001"/>
    <lineage>
        <taxon>Bacteria</taxon>
        <taxon>Pseudomonadati</taxon>
        <taxon>Bacteroidota</taxon>
        <taxon>Chitinophagia</taxon>
        <taxon>Chitinophagales</taxon>
        <taxon>Chitinophagaceae</taxon>
        <taxon>Taibaiella</taxon>
    </lineage>
</organism>
<dbReference type="GO" id="GO:0005886">
    <property type="term" value="C:plasma membrane"/>
    <property type="evidence" value="ECO:0007669"/>
    <property type="project" value="TreeGrafter"/>
</dbReference>
<evidence type="ECO:0000313" key="6">
    <source>
        <dbReference type="EMBL" id="KAA5533336.1"/>
    </source>
</evidence>
<keyword evidence="7" id="KW-1185">Reference proteome</keyword>
<dbReference type="Gene3D" id="2.60.200.40">
    <property type="match status" value="1"/>
</dbReference>
<dbReference type="InterPro" id="IPR017438">
    <property type="entry name" value="ATP-NAD_kinase_N"/>
</dbReference>
<keyword evidence="1" id="KW-0808">Transferase</keyword>
<dbReference type="GO" id="GO:0016301">
    <property type="term" value="F:kinase activity"/>
    <property type="evidence" value="ECO:0007669"/>
    <property type="project" value="UniProtKB-KW"/>
</dbReference>
<keyword evidence="2" id="KW-0547">Nucleotide-binding</keyword>
<proteinExistence type="predicted"/>
<evidence type="ECO:0000259" key="5">
    <source>
        <dbReference type="PROSITE" id="PS50146"/>
    </source>
</evidence>
<dbReference type="GO" id="GO:0005524">
    <property type="term" value="F:ATP binding"/>
    <property type="evidence" value="ECO:0007669"/>
    <property type="project" value="UniProtKB-KW"/>
</dbReference>
<comment type="caution">
    <text evidence="6">The sequence shown here is derived from an EMBL/GenBank/DDBJ whole genome shotgun (WGS) entry which is preliminary data.</text>
</comment>
<dbReference type="InterPro" id="IPR050187">
    <property type="entry name" value="Lipid_Phosphate_FormReg"/>
</dbReference>
<keyword evidence="4" id="KW-0067">ATP-binding</keyword>
<evidence type="ECO:0000256" key="2">
    <source>
        <dbReference type="ARBA" id="ARBA00022741"/>
    </source>
</evidence>
<reference evidence="6 7" key="1">
    <citation type="submission" date="2019-09" db="EMBL/GenBank/DDBJ databases">
        <title>Genome sequence and assembly of Taibaiella sp.</title>
        <authorList>
            <person name="Chhetri G."/>
        </authorList>
    </citation>
    <scope>NUCLEOTIDE SEQUENCE [LARGE SCALE GENOMIC DNA]</scope>
    <source>
        <strain evidence="6 7">KVB11</strain>
    </source>
</reference>
<dbReference type="PANTHER" id="PTHR12358">
    <property type="entry name" value="SPHINGOSINE KINASE"/>
    <property type="match status" value="1"/>
</dbReference>